<accession>A0A0J6VUZ2</accession>
<gene>
    <name evidence="2" type="ORF">MCHUDSM44219_04455</name>
</gene>
<sequence precursor="true">MRPSSRRLTGIVLSLCAFSIVTLTGCSDTSRPGSSNRGSGSAPGAVTIENAFIVPTFVPGHCAIQQGTGGRLRFTVSNARPAGQVRLDSIYTEAVADSNILVGVDIPAKSSIGFGQPSAAQVDQAGAVPAVRLDVIDPGLRPGMSADMTFRFDQADDVTMAVPVEACPTQDR</sequence>
<protein>
    <recommendedName>
        <fullName evidence="4">Copper chaperone PCu(A)C</fullName>
    </recommendedName>
</protein>
<evidence type="ECO:0000313" key="2">
    <source>
        <dbReference type="EMBL" id="KMO73277.1"/>
    </source>
</evidence>
<proteinExistence type="predicted"/>
<evidence type="ECO:0000313" key="3">
    <source>
        <dbReference type="Proteomes" id="UP000036176"/>
    </source>
</evidence>
<comment type="caution">
    <text evidence="2">The sequence shown here is derived from an EMBL/GenBank/DDBJ whole genome shotgun (WGS) entry which is preliminary data.</text>
</comment>
<feature type="chain" id="PRO_5039031622" description="Copper chaperone PCu(A)C" evidence="1">
    <location>
        <begin position="20"/>
        <end position="172"/>
    </location>
</feature>
<evidence type="ECO:0008006" key="4">
    <source>
        <dbReference type="Google" id="ProtNLM"/>
    </source>
</evidence>
<name>A0A0J6VUZ2_MYCCU</name>
<organism evidence="2 3">
    <name type="scientific">Mycolicibacterium chubuense</name>
    <name type="common">Mycobacterium chubuense</name>
    <dbReference type="NCBI Taxonomy" id="1800"/>
    <lineage>
        <taxon>Bacteria</taxon>
        <taxon>Bacillati</taxon>
        <taxon>Actinomycetota</taxon>
        <taxon>Actinomycetes</taxon>
        <taxon>Mycobacteriales</taxon>
        <taxon>Mycobacteriaceae</taxon>
        <taxon>Mycolicibacterium</taxon>
    </lineage>
</organism>
<evidence type="ECO:0000256" key="1">
    <source>
        <dbReference type="SAM" id="SignalP"/>
    </source>
</evidence>
<feature type="signal peptide" evidence="1">
    <location>
        <begin position="1"/>
        <end position="19"/>
    </location>
</feature>
<keyword evidence="3" id="KW-1185">Reference proteome</keyword>
<keyword evidence="1" id="KW-0732">Signal</keyword>
<dbReference type="PATRIC" id="fig|1800.3.peg.4476"/>
<reference evidence="2 3" key="1">
    <citation type="journal article" date="2015" name="Genome Biol. Evol.">
        <title>Characterization of Three Mycobacterium spp. with Potential Use in Bioremediation by Genome Sequencing and Comparative Genomics.</title>
        <authorList>
            <person name="Das S."/>
            <person name="Pettersson B.M."/>
            <person name="Behra P.R."/>
            <person name="Ramesh M."/>
            <person name="Dasgupta S."/>
            <person name="Bhattacharya A."/>
            <person name="Kirsebom L.A."/>
        </authorList>
    </citation>
    <scope>NUCLEOTIDE SEQUENCE [LARGE SCALE GENOMIC DNA]</scope>
    <source>
        <strain evidence="2 3">DSM 44219</strain>
    </source>
</reference>
<dbReference type="EMBL" id="JYNX01000060">
    <property type="protein sequence ID" value="KMO73277.1"/>
    <property type="molecule type" value="Genomic_DNA"/>
</dbReference>
<dbReference type="PROSITE" id="PS51257">
    <property type="entry name" value="PROKAR_LIPOPROTEIN"/>
    <property type="match status" value="1"/>
</dbReference>
<dbReference type="Proteomes" id="UP000036176">
    <property type="component" value="Unassembled WGS sequence"/>
</dbReference>
<dbReference type="AlphaFoldDB" id="A0A0J6VUZ2"/>